<sequence length="43" mass="4660">MKPDGQQGPLRPRHVFWLTVNAAVIVAIFVGLLGLASCAGWIR</sequence>
<evidence type="ECO:0000313" key="2">
    <source>
        <dbReference type="EMBL" id="UXE04782.1"/>
    </source>
</evidence>
<keyword evidence="1" id="KW-0472">Membrane</keyword>
<proteinExistence type="predicted"/>
<name>A0A977PR38_9CAUD</name>
<dbReference type="KEGG" id="vg:80020041"/>
<dbReference type="EMBL" id="OP297545">
    <property type="protein sequence ID" value="UXE04782.1"/>
    <property type="molecule type" value="Genomic_DNA"/>
</dbReference>
<feature type="transmembrane region" description="Helical" evidence="1">
    <location>
        <begin position="15"/>
        <end position="42"/>
    </location>
</feature>
<reference evidence="2" key="1">
    <citation type="submission" date="2022-08" db="EMBL/GenBank/DDBJ databases">
        <authorList>
            <person name="Dojs M.A."/>
            <person name="Fleischacker C.L."/>
            <person name="Jackson S.M."/>
            <person name="Feiring S.B."/>
            <person name="Webb R.J."/>
            <person name="Schaefbauer A.B."/>
            <person name="Vigness C.A."/>
            <person name="Boyle B.L."/>
            <person name="Frank J.R."/>
            <person name="Fleischacker T.C."/>
            <person name="Ackerman S.B."/>
            <person name="Balish M.F."/>
            <person name="Garlena R.A."/>
            <person name="Russell D.A."/>
            <person name="Jacobs-Sera D."/>
            <person name="Hatfull G.F."/>
        </authorList>
    </citation>
    <scope>NUCLEOTIDE SEQUENCE</scope>
</reference>
<evidence type="ECO:0000313" key="3">
    <source>
        <dbReference type="Proteomes" id="UP001063033"/>
    </source>
</evidence>
<dbReference type="Proteomes" id="UP001063033">
    <property type="component" value="Segment"/>
</dbReference>
<keyword evidence="1" id="KW-1133">Transmembrane helix</keyword>
<organism evidence="2 3">
    <name type="scientific">Arthrobacter phage Shambre1</name>
    <dbReference type="NCBI Taxonomy" id="2927284"/>
    <lineage>
        <taxon>Viruses</taxon>
        <taxon>Duplodnaviria</taxon>
        <taxon>Heunggongvirae</taxon>
        <taxon>Uroviricota</taxon>
        <taxon>Caudoviricetes</taxon>
        <taxon>Bismarckvirus</taxon>
        <taxon>Bismarckvirus shambre1</taxon>
    </lineage>
</organism>
<keyword evidence="1" id="KW-0812">Transmembrane</keyword>
<accession>A0A977PR38</accession>
<keyword evidence="3" id="KW-1185">Reference proteome</keyword>
<gene>
    <name evidence="2" type="primary">46</name>
    <name evidence="2" type="ORF">SEA_SHAMBRE1_46</name>
</gene>
<dbReference type="RefSeq" id="YP_010755389.1">
    <property type="nucleotide sequence ID" value="NC_073469.1"/>
</dbReference>
<protein>
    <submittedName>
        <fullName evidence="2">Membrane protein</fullName>
    </submittedName>
</protein>
<dbReference type="GeneID" id="80020041"/>
<evidence type="ECO:0000256" key="1">
    <source>
        <dbReference type="SAM" id="Phobius"/>
    </source>
</evidence>